<accession>A0A6N2URN0</accession>
<evidence type="ECO:0000256" key="1">
    <source>
        <dbReference type="SAM" id="Phobius"/>
    </source>
</evidence>
<organism evidence="2">
    <name type="scientific">uncultured Anaerotruncus sp</name>
    <dbReference type="NCBI Taxonomy" id="905011"/>
    <lineage>
        <taxon>Bacteria</taxon>
        <taxon>Bacillati</taxon>
        <taxon>Bacillota</taxon>
        <taxon>Clostridia</taxon>
        <taxon>Eubacteriales</taxon>
        <taxon>Oscillospiraceae</taxon>
        <taxon>Anaerotruncus</taxon>
        <taxon>environmental samples</taxon>
    </lineage>
</organism>
<sequence>MDLLSIVIDLATFITKFLWLAVVLAAVQAAYRYLKNKFHW</sequence>
<proteinExistence type="predicted"/>
<dbReference type="AlphaFoldDB" id="A0A6N2URN0"/>
<keyword evidence="1" id="KW-1133">Transmembrane helix</keyword>
<reference evidence="2" key="1">
    <citation type="submission" date="2019-11" db="EMBL/GenBank/DDBJ databases">
        <authorList>
            <person name="Feng L."/>
        </authorList>
    </citation>
    <scope>NUCLEOTIDE SEQUENCE</scope>
    <source>
        <strain evidence="2">AundefinedLFYP135</strain>
    </source>
</reference>
<dbReference type="EMBL" id="CACRSL010000004">
    <property type="protein sequence ID" value="VYT21345.1"/>
    <property type="molecule type" value="Genomic_DNA"/>
</dbReference>
<keyword evidence="1" id="KW-0472">Membrane</keyword>
<gene>
    <name evidence="2" type="ORF">AULFYP135_02071</name>
</gene>
<name>A0A6N2URN0_9FIRM</name>
<keyword evidence="1" id="KW-0812">Transmembrane</keyword>
<protein>
    <submittedName>
        <fullName evidence="2">Uncharacterized protein</fullName>
    </submittedName>
</protein>
<evidence type="ECO:0000313" key="2">
    <source>
        <dbReference type="EMBL" id="VYT21345.1"/>
    </source>
</evidence>
<feature type="transmembrane region" description="Helical" evidence="1">
    <location>
        <begin position="6"/>
        <end position="31"/>
    </location>
</feature>